<dbReference type="SUPFAM" id="SSF52151">
    <property type="entry name" value="FabD/lysophospholipase-like"/>
    <property type="match status" value="1"/>
</dbReference>
<keyword evidence="2 4" id="KW-0442">Lipid degradation</keyword>
<sequence length="259" mass="27447">MSRKKIGIALSGGAARGFAHLGVLKVLVENKIPIDCIAGTSAGSFVGAAYASGLSVEEIIKIGRKISWFRMTGFSYSPKGLLSNAGMGAFIREHFPRQNFEDLAIPYAAVACDLESGVEVILKDAGDLAAAVRASCAIPGVFVPIEIEGRRLIDGGVVSNVPTKAVRRLGAEIVIAVDVLASGASYWGSPSTLLGIFFQSAMMLLRAASKAHHYRADVVIIPQIAHLRPDEISKMDEFIQAGEAAALEKIDEIKNLIAI</sequence>
<dbReference type="InterPro" id="IPR050301">
    <property type="entry name" value="NTE"/>
</dbReference>
<dbReference type="InterPro" id="IPR016035">
    <property type="entry name" value="Acyl_Trfase/lysoPLipase"/>
</dbReference>
<protein>
    <submittedName>
        <fullName evidence="6">UPF0028 protein YchK</fullName>
    </submittedName>
</protein>
<dbReference type="Gene3D" id="3.40.1090.10">
    <property type="entry name" value="Cytosolic phospholipase A2 catalytic domain"/>
    <property type="match status" value="2"/>
</dbReference>
<evidence type="ECO:0000256" key="3">
    <source>
        <dbReference type="ARBA" id="ARBA00023098"/>
    </source>
</evidence>
<dbReference type="GO" id="GO:0016042">
    <property type="term" value="P:lipid catabolic process"/>
    <property type="evidence" value="ECO:0007669"/>
    <property type="project" value="UniProtKB-UniRule"/>
</dbReference>
<name>A0A6J4N9R3_9BACT</name>
<feature type="domain" description="PNPLA" evidence="5">
    <location>
        <begin position="8"/>
        <end position="167"/>
    </location>
</feature>
<feature type="active site" description="Proton acceptor" evidence="4">
    <location>
        <position position="154"/>
    </location>
</feature>
<keyword evidence="3 4" id="KW-0443">Lipid metabolism</keyword>
<organism evidence="6">
    <name type="scientific">uncultured Pyrinomonadaceae bacterium</name>
    <dbReference type="NCBI Taxonomy" id="2283094"/>
    <lineage>
        <taxon>Bacteria</taxon>
        <taxon>Pseudomonadati</taxon>
        <taxon>Acidobacteriota</taxon>
        <taxon>Blastocatellia</taxon>
        <taxon>Blastocatellales</taxon>
        <taxon>Pyrinomonadaceae</taxon>
        <taxon>environmental samples</taxon>
    </lineage>
</organism>
<dbReference type="AlphaFoldDB" id="A0A6J4N9R3"/>
<comment type="caution">
    <text evidence="4">Lacks conserved residue(s) required for the propagation of feature annotation.</text>
</comment>
<dbReference type="InterPro" id="IPR002641">
    <property type="entry name" value="PNPLA_dom"/>
</dbReference>
<feature type="short sequence motif" description="DGA/G" evidence="4">
    <location>
        <begin position="154"/>
        <end position="156"/>
    </location>
</feature>
<feature type="short sequence motif" description="GXSXG" evidence="4">
    <location>
        <begin position="39"/>
        <end position="43"/>
    </location>
</feature>
<dbReference type="PANTHER" id="PTHR14226:SF76">
    <property type="entry name" value="NTE FAMILY PROTEIN RSSA"/>
    <property type="match status" value="1"/>
</dbReference>
<dbReference type="Pfam" id="PF01734">
    <property type="entry name" value="Patatin"/>
    <property type="match status" value="1"/>
</dbReference>
<evidence type="ECO:0000259" key="5">
    <source>
        <dbReference type="PROSITE" id="PS51635"/>
    </source>
</evidence>
<dbReference type="GO" id="GO:0016787">
    <property type="term" value="F:hydrolase activity"/>
    <property type="evidence" value="ECO:0007669"/>
    <property type="project" value="UniProtKB-UniRule"/>
</dbReference>
<keyword evidence="1 4" id="KW-0378">Hydrolase</keyword>
<feature type="active site" description="Nucleophile" evidence="4">
    <location>
        <position position="41"/>
    </location>
</feature>
<dbReference type="PANTHER" id="PTHR14226">
    <property type="entry name" value="NEUROPATHY TARGET ESTERASE/SWISS CHEESE D.MELANOGASTER"/>
    <property type="match status" value="1"/>
</dbReference>
<evidence type="ECO:0000256" key="4">
    <source>
        <dbReference type="PROSITE-ProRule" id="PRU01161"/>
    </source>
</evidence>
<dbReference type="CDD" id="cd07205">
    <property type="entry name" value="Pat_PNPLA6_PNPLA7_NTE1_like"/>
    <property type="match status" value="1"/>
</dbReference>
<gene>
    <name evidence="6" type="ORF">AVDCRST_MAG74-320</name>
</gene>
<evidence type="ECO:0000313" key="6">
    <source>
        <dbReference type="EMBL" id="CAA9378110.1"/>
    </source>
</evidence>
<evidence type="ECO:0000256" key="2">
    <source>
        <dbReference type="ARBA" id="ARBA00022963"/>
    </source>
</evidence>
<accession>A0A6J4N9R3</accession>
<reference evidence="6" key="1">
    <citation type="submission" date="2020-02" db="EMBL/GenBank/DDBJ databases">
        <authorList>
            <person name="Meier V. D."/>
        </authorList>
    </citation>
    <scope>NUCLEOTIDE SEQUENCE</scope>
    <source>
        <strain evidence="6">AVDCRST_MAG74</strain>
    </source>
</reference>
<evidence type="ECO:0000256" key="1">
    <source>
        <dbReference type="ARBA" id="ARBA00022801"/>
    </source>
</evidence>
<dbReference type="EMBL" id="CADCUR010000013">
    <property type="protein sequence ID" value="CAA9378110.1"/>
    <property type="molecule type" value="Genomic_DNA"/>
</dbReference>
<proteinExistence type="predicted"/>
<dbReference type="PROSITE" id="PS51635">
    <property type="entry name" value="PNPLA"/>
    <property type="match status" value="1"/>
</dbReference>